<proteinExistence type="predicted"/>
<reference evidence="2 3" key="1">
    <citation type="submission" date="2022-05" db="EMBL/GenBank/DDBJ databases">
        <authorList>
            <consortium name="Genoscope - CEA"/>
            <person name="William W."/>
        </authorList>
    </citation>
    <scope>NUCLEOTIDE SEQUENCE [LARGE SCALE GENOMIC DNA]</scope>
</reference>
<accession>A0ABN8N0D9</accession>
<dbReference type="EMBL" id="CALNXK010000008">
    <property type="protein sequence ID" value="CAH3040408.1"/>
    <property type="molecule type" value="Genomic_DNA"/>
</dbReference>
<name>A0ABN8N0D9_9CNID</name>
<evidence type="ECO:0000256" key="1">
    <source>
        <dbReference type="SAM" id="MobiDB-lite"/>
    </source>
</evidence>
<feature type="region of interest" description="Disordered" evidence="1">
    <location>
        <begin position="1"/>
        <end position="46"/>
    </location>
</feature>
<organism evidence="2 3">
    <name type="scientific">Porites lobata</name>
    <dbReference type="NCBI Taxonomy" id="104759"/>
    <lineage>
        <taxon>Eukaryota</taxon>
        <taxon>Metazoa</taxon>
        <taxon>Cnidaria</taxon>
        <taxon>Anthozoa</taxon>
        <taxon>Hexacorallia</taxon>
        <taxon>Scleractinia</taxon>
        <taxon>Fungiina</taxon>
        <taxon>Poritidae</taxon>
        <taxon>Porites</taxon>
    </lineage>
</organism>
<evidence type="ECO:0000313" key="3">
    <source>
        <dbReference type="Proteomes" id="UP001159405"/>
    </source>
</evidence>
<evidence type="ECO:0008006" key="4">
    <source>
        <dbReference type="Google" id="ProtNLM"/>
    </source>
</evidence>
<dbReference type="Proteomes" id="UP001159405">
    <property type="component" value="Unassembled WGS sequence"/>
</dbReference>
<feature type="compositionally biased region" description="Basic and acidic residues" evidence="1">
    <location>
        <begin position="1"/>
        <end position="26"/>
    </location>
</feature>
<keyword evidence="3" id="KW-1185">Reference proteome</keyword>
<gene>
    <name evidence="2" type="ORF">PLOB_00045666</name>
</gene>
<comment type="caution">
    <text evidence="2">The sequence shown here is derived from an EMBL/GenBank/DDBJ whole genome shotgun (WGS) entry which is preliminary data.</text>
</comment>
<sequence length="125" mass="13673">MARASEASKEQIKGMAPKEHSDENSSLHEIQYCGKQKKNSPRQPGSGPTLQLGNCKFCGSSHLWGSCPAFGKTCGYCQRKHHFARVCRKKLENLGGKTVHAMAEEPDDSDTGADLFTFSRMAPSV</sequence>
<protein>
    <recommendedName>
        <fullName evidence="4">Gag-like protein</fullName>
    </recommendedName>
</protein>
<evidence type="ECO:0000313" key="2">
    <source>
        <dbReference type="EMBL" id="CAH3040408.1"/>
    </source>
</evidence>